<protein>
    <submittedName>
        <fullName evidence="4">Protein IcmG (DotF)</fullName>
    </submittedName>
</protein>
<evidence type="ECO:0000313" key="4">
    <source>
        <dbReference type="EMBL" id="KTD38720.1"/>
    </source>
</evidence>
<sequence length="266" mass="28872">MADNDQYNDEYQFSDLDALSPEPVEETQQGTRTVPPADRKGNLFASGNLKRNVLIVVGMIILAMIVYKFLGSFFADRKTTTPGDVAVAPSTPIPEQPAPTPLPQQVQPIQPVASPVAVDPNMAQKLSALEVTQQSMRSEVSSMSNQLGGVNSNVNELAAHLSQLNQAITALNAKIDEQSQEIEQLMARTKPKSAPRLVRKMVPVKKYYIQAVIPGRAWLISSNGTTLTVREGSIVPGYGLVKLIDPNQGRVMTSSGQIIRFSQSDS</sequence>
<comment type="caution">
    <text evidence="4">The sequence shown here is derived from an EMBL/GenBank/DDBJ whole genome shotgun (WGS) entry which is preliminary data.</text>
</comment>
<dbReference type="RefSeq" id="WP_058388867.1">
    <property type="nucleotide sequence ID" value="NZ_KV441803.1"/>
</dbReference>
<dbReference type="AlphaFoldDB" id="A0A0W0X299"/>
<organism evidence="4 5">
    <name type="scientific">Legionella oakridgensis</name>
    <dbReference type="NCBI Taxonomy" id="29423"/>
    <lineage>
        <taxon>Bacteria</taxon>
        <taxon>Pseudomonadati</taxon>
        <taxon>Pseudomonadota</taxon>
        <taxon>Gammaproteobacteria</taxon>
        <taxon>Legionellales</taxon>
        <taxon>Legionellaceae</taxon>
        <taxon>Legionella</taxon>
    </lineage>
</organism>
<proteinExistence type="predicted"/>
<name>A0A0W0X299_9GAMM</name>
<feature type="coiled-coil region" evidence="1">
    <location>
        <begin position="154"/>
        <end position="188"/>
    </location>
</feature>
<keyword evidence="3" id="KW-0472">Membrane</keyword>
<reference evidence="4 5" key="1">
    <citation type="submission" date="2015-11" db="EMBL/GenBank/DDBJ databases">
        <title>Genomic analysis of 38 Legionella species identifies large and diverse effector repertoires.</title>
        <authorList>
            <person name="Burstein D."/>
            <person name="Amaro F."/>
            <person name="Zusman T."/>
            <person name="Lifshitz Z."/>
            <person name="Cohen O."/>
            <person name="Gilbert J.A."/>
            <person name="Pupko T."/>
            <person name="Shuman H.A."/>
            <person name="Segal G."/>
        </authorList>
    </citation>
    <scope>NUCLEOTIDE SEQUENCE [LARGE SCALE GENOMIC DNA]</scope>
    <source>
        <strain evidence="4 5">Oak Ridge-10</strain>
    </source>
</reference>
<keyword evidence="3" id="KW-1133">Transmembrane helix</keyword>
<feature type="region of interest" description="Disordered" evidence="2">
    <location>
        <begin position="1"/>
        <end position="39"/>
    </location>
</feature>
<evidence type="ECO:0000256" key="3">
    <source>
        <dbReference type="SAM" id="Phobius"/>
    </source>
</evidence>
<evidence type="ECO:0000256" key="1">
    <source>
        <dbReference type="SAM" id="Coils"/>
    </source>
</evidence>
<gene>
    <name evidence="4" type="ORF">Loak_1208</name>
</gene>
<dbReference type="EMBL" id="LNYP01000024">
    <property type="protein sequence ID" value="KTD38720.1"/>
    <property type="molecule type" value="Genomic_DNA"/>
</dbReference>
<dbReference type="Proteomes" id="UP000054858">
    <property type="component" value="Unassembled WGS sequence"/>
</dbReference>
<dbReference type="NCBIfam" id="NF038218">
    <property type="entry name" value="IcmG_DotF_IVB"/>
    <property type="match status" value="1"/>
</dbReference>
<feature type="region of interest" description="Disordered" evidence="2">
    <location>
        <begin position="84"/>
        <end position="106"/>
    </location>
</feature>
<evidence type="ECO:0000256" key="2">
    <source>
        <dbReference type="SAM" id="MobiDB-lite"/>
    </source>
</evidence>
<keyword evidence="3" id="KW-0812">Transmembrane</keyword>
<dbReference type="PATRIC" id="fig|29423.5.peg.1262"/>
<accession>A0A0W0X299</accession>
<keyword evidence="1" id="KW-0175">Coiled coil</keyword>
<evidence type="ECO:0000313" key="5">
    <source>
        <dbReference type="Proteomes" id="UP000054858"/>
    </source>
</evidence>
<dbReference type="Gene3D" id="1.20.5.340">
    <property type="match status" value="1"/>
</dbReference>
<feature type="transmembrane region" description="Helical" evidence="3">
    <location>
        <begin position="53"/>
        <end position="70"/>
    </location>
</feature>
<feature type="compositionally biased region" description="Pro residues" evidence="2">
    <location>
        <begin position="91"/>
        <end position="102"/>
    </location>
</feature>